<feature type="compositionally biased region" description="Polar residues" evidence="8">
    <location>
        <begin position="840"/>
        <end position="864"/>
    </location>
</feature>
<dbReference type="Pfam" id="PF04082">
    <property type="entry name" value="Fungal_trans"/>
    <property type="match status" value="1"/>
</dbReference>
<dbReference type="GO" id="GO:0008270">
    <property type="term" value="F:zinc ion binding"/>
    <property type="evidence" value="ECO:0007669"/>
    <property type="project" value="InterPro"/>
</dbReference>
<evidence type="ECO:0000256" key="5">
    <source>
        <dbReference type="ARBA" id="ARBA00023125"/>
    </source>
</evidence>
<feature type="region of interest" description="Disordered" evidence="8">
    <location>
        <begin position="185"/>
        <end position="211"/>
    </location>
</feature>
<organism evidence="10 12">
    <name type="scientific">Pichia kudriavzevii</name>
    <name type="common">Yeast</name>
    <name type="synonym">Issatchenkia orientalis</name>
    <dbReference type="NCBI Taxonomy" id="4909"/>
    <lineage>
        <taxon>Eukaryota</taxon>
        <taxon>Fungi</taxon>
        <taxon>Dikarya</taxon>
        <taxon>Ascomycota</taxon>
        <taxon>Saccharomycotina</taxon>
        <taxon>Pichiomycetes</taxon>
        <taxon>Pichiales</taxon>
        <taxon>Pichiaceae</taxon>
        <taxon>Pichia</taxon>
    </lineage>
</organism>
<gene>
    <name evidence="11" type="ORF">CAS74_003200</name>
    <name evidence="10" type="ORF">JL09_g740</name>
</gene>
<comment type="subcellular location">
    <subcellularLocation>
        <location evidence="1">Nucleus</location>
    </subcellularLocation>
</comment>
<evidence type="ECO:0000256" key="7">
    <source>
        <dbReference type="ARBA" id="ARBA00023242"/>
    </source>
</evidence>
<name>A0A099P706_PICKU</name>
<feature type="region of interest" description="Disordered" evidence="8">
    <location>
        <begin position="1"/>
        <end position="99"/>
    </location>
</feature>
<reference evidence="10" key="2">
    <citation type="submission" date="2014-08" db="EMBL/GenBank/DDBJ databases">
        <title>Exploiting Issatchenkia orientalis SD108 for Succinic Acid Production.</title>
        <authorList>
            <person name="Xiao H."/>
            <person name="Shao Z."/>
            <person name="Jiang Y."/>
            <person name="Dole S."/>
            <person name="Zhao H."/>
        </authorList>
    </citation>
    <scope>NUCLEOTIDE SEQUENCE [LARGE SCALE GENOMIC DNA]</scope>
    <source>
        <strain evidence="10">SD108</strain>
    </source>
</reference>
<dbReference type="EMBL" id="NHMM01000004">
    <property type="protein sequence ID" value="OUT22208.1"/>
    <property type="molecule type" value="Genomic_DNA"/>
</dbReference>
<evidence type="ECO:0000313" key="12">
    <source>
        <dbReference type="Proteomes" id="UP000029867"/>
    </source>
</evidence>
<evidence type="ECO:0000256" key="3">
    <source>
        <dbReference type="ARBA" id="ARBA00022833"/>
    </source>
</evidence>
<feature type="compositionally biased region" description="Low complexity" evidence="8">
    <location>
        <begin position="67"/>
        <end position="90"/>
    </location>
</feature>
<keyword evidence="6" id="KW-0804">Transcription</keyword>
<dbReference type="SUPFAM" id="SSF57701">
    <property type="entry name" value="Zn2/Cys6 DNA-binding domain"/>
    <property type="match status" value="1"/>
</dbReference>
<dbReference type="VEuPathDB" id="FungiDB:C5L36_0E00550"/>
<dbReference type="Pfam" id="PF00172">
    <property type="entry name" value="Zn_clus"/>
    <property type="match status" value="1"/>
</dbReference>
<evidence type="ECO:0000256" key="6">
    <source>
        <dbReference type="ARBA" id="ARBA00023163"/>
    </source>
</evidence>
<dbReference type="GO" id="GO:0001216">
    <property type="term" value="F:DNA-binding transcription activator activity"/>
    <property type="evidence" value="ECO:0007669"/>
    <property type="project" value="UniProtKB-ARBA"/>
</dbReference>
<dbReference type="GO" id="GO:0006351">
    <property type="term" value="P:DNA-templated transcription"/>
    <property type="evidence" value="ECO:0007669"/>
    <property type="project" value="InterPro"/>
</dbReference>
<dbReference type="CDD" id="cd00067">
    <property type="entry name" value="GAL4"/>
    <property type="match status" value="1"/>
</dbReference>
<dbReference type="CDD" id="cd12148">
    <property type="entry name" value="fungal_TF_MHR"/>
    <property type="match status" value="1"/>
</dbReference>
<dbReference type="EMBL" id="JQFK01000004">
    <property type="protein sequence ID" value="KGK40034.1"/>
    <property type="molecule type" value="Genomic_DNA"/>
</dbReference>
<feature type="compositionally biased region" description="Low complexity" evidence="8">
    <location>
        <begin position="37"/>
        <end position="48"/>
    </location>
</feature>
<sequence>MPTKQNGVVPKQEPDTEENDLVSGPTQTTSSVKRKNNSTNNKATTTKSASKKRKKTTNNDDDQNVHNDSSNNTNNTNTTTGRSKSTSNSNAGHRPVTSCTHCRQHKIKCNASEKFPDPCSRCQRMNLKCEIDPQFRPKKGSQIQSLRNDVDELRSKIAFLTKNENLIAQVLQKTNIEGAEILAKNHGDNTDGNGENKNSISNNSGRGKENKMITPPLVAKTHLKKDPVLLSLDGKSNSIPLINDSAVNKEQLNVALKAAVRSVSESPATFTPSENINDASFNGKSVTTHVNTHAIPQNNISPNTHISEFVLGDVKISIEKAKTLHKNFVDNFLPYLPILISNDPIELYQQSQLLFWTVMLTSCLSDPVPSLYMSFASLIKQLAIETCWIRTPRSTHIVQSLLILSTWPLPNQKVLDDCSYRFIGLAKSLSLQLGLHRGKFMSEFSRTQVALPDAEKWRSRTWLAVFFCEQFWSSNLGLPPSLQTDFILESARIDQSLPKNFRCLISLAIFQAKLVNIMGLNVSSPDGLMEPANRAAPLHIMERELERLAFKLQIDDLVVECYYLYVKLMVCLFSFLPETPSEDQAKYVTIAYNSATRIITIMSKLLEKRQLTEYPIYLRHSVTTAAFILFRLHLTPYLLPKYIDSARQSIVTVHRLFRNMLGAWKDVENDISRTATVLEKLNFVIITHPELYVDTQGIIVRMRSHLTGSLFYDLVWNIHEARRRSIEGSKDPNLSKRKCKSKSVNKPLPLPFYNQITKDDFTAITTTTPNGTTITKLVPTDQAIINAKESAFKAGLSKPTEINGIPLAMLEATGSISSKPSKVSLNRNDNISPRGKKNILKSSSSTNVSEQASLQVTKPTSSANLGKRKSRQYPPPPLFPNVSNEKISLTADALGMRKTSNSTAEADFKNGYQTSNLSSIPNVLEKGSQKMGSVDISNLDSLFDSPKLTNDPEGEPLNNRGGVRSSTETPEDIDPMNEMFIDSIFQQNSKPIEDDDLLGWFDMNMAPEF</sequence>
<reference evidence="11 13" key="3">
    <citation type="submission" date="2017-05" db="EMBL/GenBank/DDBJ databases">
        <title>The Genome Sequence of Candida krusei Ckrusei653.</title>
        <authorList>
            <person name="Cuomo C."/>
            <person name="Forche A."/>
            <person name="Young S."/>
            <person name="Abouelleil A."/>
            <person name="Cao P."/>
            <person name="Chapman S."/>
            <person name="Cusick C."/>
            <person name="Shea T."/>
            <person name="Nusbaum C."/>
            <person name="Birren B."/>
        </authorList>
    </citation>
    <scope>NUCLEOTIDE SEQUENCE [LARGE SCALE GENOMIC DNA]</scope>
    <source>
        <strain evidence="11 13">Ckrusei653</strain>
    </source>
</reference>
<dbReference type="eggNOG" id="ENOG502QR4T">
    <property type="taxonomic scope" value="Eukaryota"/>
</dbReference>
<evidence type="ECO:0000256" key="8">
    <source>
        <dbReference type="SAM" id="MobiDB-lite"/>
    </source>
</evidence>
<keyword evidence="5" id="KW-0238">DNA-binding</keyword>
<dbReference type="PANTHER" id="PTHR31845:SF6">
    <property type="entry name" value="TRANSCRIPTION FACTOR SEF1-RELATED"/>
    <property type="match status" value="1"/>
</dbReference>
<dbReference type="Proteomes" id="UP000195871">
    <property type="component" value="Unassembled WGS sequence"/>
</dbReference>
<dbReference type="Gene3D" id="4.10.240.10">
    <property type="entry name" value="Zn(2)-C6 fungal-type DNA-binding domain"/>
    <property type="match status" value="1"/>
</dbReference>
<reference evidence="12" key="1">
    <citation type="journal article" date="2014" name="Microb. Cell Fact.">
        <title>Exploiting Issatchenkia orientalis SD108 for succinic acid production.</title>
        <authorList>
            <person name="Xiao H."/>
            <person name="Shao Z."/>
            <person name="Jiang Y."/>
            <person name="Dole S."/>
            <person name="Zhao H."/>
        </authorList>
    </citation>
    <scope>NUCLEOTIDE SEQUENCE [LARGE SCALE GENOMIC DNA]</scope>
    <source>
        <strain evidence="12">SD108</strain>
    </source>
</reference>
<dbReference type="PROSITE" id="PS50048">
    <property type="entry name" value="ZN2_CY6_FUNGAL_2"/>
    <property type="match status" value="1"/>
</dbReference>
<dbReference type="FunFam" id="4.10.240.10:FF:000003">
    <property type="entry name" value="C6 transcription factor (Leu3)"/>
    <property type="match status" value="1"/>
</dbReference>
<feature type="compositionally biased region" description="Polar residues" evidence="8">
    <location>
        <begin position="190"/>
        <end position="205"/>
    </location>
</feature>
<protein>
    <recommendedName>
        <fullName evidence="9">Zn(2)-C6 fungal-type domain-containing protein</fullName>
    </recommendedName>
</protein>
<comment type="caution">
    <text evidence="10">The sequence shown here is derived from an EMBL/GenBank/DDBJ whole genome shotgun (WGS) entry which is preliminary data.</text>
</comment>
<keyword evidence="4" id="KW-0805">Transcription regulation</keyword>
<evidence type="ECO:0000313" key="13">
    <source>
        <dbReference type="Proteomes" id="UP000195871"/>
    </source>
</evidence>
<feature type="compositionally biased region" description="Polar residues" evidence="8">
    <location>
        <begin position="818"/>
        <end position="831"/>
    </location>
</feature>
<keyword evidence="7" id="KW-0539">Nucleus</keyword>
<dbReference type="GO" id="GO:0000981">
    <property type="term" value="F:DNA-binding transcription factor activity, RNA polymerase II-specific"/>
    <property type="evidence" value="ECO:0007669"/>
    <property type="project" value="InterPro"/>
</dbReference>
<proteinExistence type="predicted"/>
<dbReference type="SMART" id="SM00906">
    <property type="entry name" value="Fungal_trans"/>
    <property type="match status" value="1"/>
</dbReference>
<dbReference type="HOGENOM" id="CLU_010150_0_0_1"/>
<accession>A0A099P706</accession>
<dbReference type="InterPro" id="IPR001138">
    <property type="entry name" value="Zn2Cys6_DnaBD"/>
</dbReference>
<evidence type="ECO:0000259" key="9">
    <source>
        <dbReference type="PROSITE" id="PS50048"/>
    </source>
</evidence>
<evidence type="ECO:0000313" key="11">
    <source>
        <dbReference type="EMBL" id="OUT22208.1"/>
    </source>
</evidence>
<dbReference type="PROSITE" id="PS00463">
    <property type="entry name" value="ZN2_CY6_FUNGAL_1"/>
    <property type="match status" value="1"/>
</dbReference>
<dbReference type="GO" id="GO:0005634">
    <property type="term" value="C:nucleus"/>
    <property type="evidence" value="ECO:0007669"/>
    <property type="project" value="UniProtKB-SubCell"/>
</dbReference>
<evidence type="ECO:0000313" key="10">
    <source>
        <dbReference type="EMBL" id="KGK40034.1"/>
    </source>
</evidence>
<dbReference type="PANTHER" id="PTHR31845">
    <property type="entry name" value="FINGER DOMAIN PROTEIN, PUTATIVE-RELATED"/>
    <property type="match status" value="1"/>
</dbReference>
<dbReference type="GO" id="GO:0000976">
    <property type="term" value="F:transcription cis-regulatory region binding"/>
    <property type="evidence" value="ECO:0007669"/>
    <property type="project" value="TreeGrafter"/>
</dbReference>
<dbReference type="InterPro" id="IPR036864">
    <property type="entry name" value="Zn2-C6_fun-type_DNA-bd_sf"/>
</dbReference>
<dbReference type="Proteomes" id="UP000029867">
    <property type="component" value="Unassembled WGS sequence"/>
</dbReference>
<feature type="region of interest" description="Disordered" evidence="8">
    <location>
        <begin position="943"/>
        <end position="974"/>
    </location>
</feature>
<dbReference type="InterPro" id="IPR007219">
    <property type="entry name" value="XnlR_reg_dom"/>
</dbReference>
<dbReference type="AlphaFoldDB" id="A0A099P706"/>
<evidence type="ECO:0000256" key="2">
    <source>
        <dbReference type="ARBA" id="ARBA00022723"/>
    </source>
</evidence>
<keyword evidence="2" id="KW-0479">Metal-binding</keyword>
<evidence type="ECO:0000256" key="1">
    <source>
        <dbReference type="ARBA" id="ARBA00004123"/>
    </source>
</evidence>
<feature type="domain" description="Zn(2)-C6 fungal-type" evidence="9">
    <location>
        <begin position="98"/>
        <end position="131"/>
    </location>
</feature>
<feature type="region of interest" description="Disordered" evidence="8">
    <location>
        <begin position="818"/>
        <end position="883"/>
    </location>
</feature>
<dbReference type="InterPro" id="IPR051089">
    <property type="entry name" value="prtT"/>
</dbReference>
<keyword evidence="3" id="KW-0862">Zinc</keyword>
<evidence type="ECO:0000256" key="4">
    <source>
        <dbReference type="ARBA" id="ARBA00023015"/>
    </source>
</evidence>
<dbReference type="SMART" id="SM00066">
    <property type="entry name" value="GAL4"/>
    <property type="match status" value="1"/>
</dbReference>